<dbReference type="InterPro" id="IPR000873">
    <property type="entry name" value="AMP-dep_synth/lig_dom"/>
</dbReference>
<dbReference type="Proteomes" id="UP000198878">
    <property type="component" value="Unassembled WGS sequence"/>
</dbReference>
<dbReference type="InterPro" id="IPR045851">
    <property type="entry name" value="AMP-bd_C_sf"/>
</dbReference>
<dbReference type="InterPro" id="IPR020845">
    <property type="entry name" value="AMP-binding_CS"/>
</dbReference>
<dbReference type="CDD" id="cd05930">
    <property type="entry name" value="A_NRPS"/>
    <property type="match status" value="1"/>
</dbReference>
<evidence type="ECO:0000313" key="4">
    <source>
        <dbReference type="EMBL" id="SEF24267.1"/>
    </source>
</evidence>
<dbReference type="InterPro" id="IPR010071">
    <property type="entry name" value="AA_adenyl_dom"/>
</dbReference>
<dbReference type="InterPro" id="IPR036736">
    <property type="entry name" value="ACP-like_sf"/>
</dbReference>
<gene>
    <name evidence="4" type="ORF">SAMN05421837_102635</name>
</gene>
<dbReference type="PANTHER" id="PTHR45527:SF1">
    <property type="entry name" value="FATTY ACID SYNTHASE"/>
    <property type="match status" value="1"/>
</dbReference>
<evidence type="ECO:0000259" key="3">
    <source>
        <dbReference type="PROSITE" id="PS50075"/>
    </source>
</evidence>
<dbReference type="InterPro" id="IPR020806">
    <property type="entry name" value="PKS_PP-bd"/>
</dbReference>
<dbReference type="InterPro" id="IPR009081">
    <property type="entry name" value="PP-bd_ACP"/>
</dbReference>
<keyword evidence="5" id="KW-1185">Reference proteome</keyword>
<dbReference type="PROSITE" id="PS50075">
    <property type="entry name" value="CARRIER"/>
    <property type="match status" value="1"/>
</dbReference>
<dbReference type="SUPFAM" id="SSF56801">
    <property type="entry name" value="Acetyl-CoA synthetase-like"/>
    <property type="match status" value="1"/>
</dbReference>
<feature type="domain" description="Carrier" evidence="3">
    <location>
        <begin position="479"/>
        <end position="553"/>
    </location>
</feature>
<dbReference type="Gene3D" id="3.30.300.30">
    <property type="match status" value="1"/>
</dbReference>
<dbReference type="GO" id="GO:0043041">
    <property type="term" value="P:amino acid activation for nonribosomal peptide biosynthetic process"/>
    <property type="evidence" value="ECO:0007669"/>
    <property type="project" value="TreeGrafter"/>
</dbReference>
<name>A0A1H5QGD6_9PSEU</name>
<dbReference type="GO" id="GO:0031177">
    <property type="term" value="F:phosphopantetheine binding"/>
    <property type="evidence" value="ECO:0007669"/>
    <property type="project" value="InterPro"/>
</dbReference>
<dbReference type="Gene3D" id="1.10.1200.10">
    <property type="entry name" value="ACP-like"/>
    <property type="match status" value="1"/>
</dbReference>
<keyword evidence="2" id="KW-0597">Phosphoprotein</keyword>
<keyword evidence="1" id="KW-0596">Phosphopantetheine</keyword>
<dbReference type="OrthoDB" id="3635865at2"/>
<dbReference type="GO" id="GO:0044550">
    <property type="term" value="P:secondary metabolite biosynthetic process"/>
    <property type="evidence" value="ECO:0007669"/>
    <property type="project" value="TreeGrafter"/>
</dbReference>
<evidence type="ECO:0000256" key="2">
    <source>
        <dbReference type="ARBA" id="ARBA00022553"/>
    </source>
</evidence>
<dbReference type="Pfam" id="PF00550">
    <property type="entry name" value="PP-binding"/>
    <property type="match status" value="1"/>
</dbReference>
<dbReference type="AlphaFoldDB" id="A0A1H5QGD6"/>
<dbReference type="InterPro" id="IPR020459">
    <property type="entry name" value="AMP-binding"/>
</dbReference>
<dbReference type="RefSeq" id="WP_086674810.1">
    <property type="nucleotide sequence ID" value="NZ_FNUJ01000002.1"/>
</dbReference>
<dbReference type="InterPro" id="IPR042099">
    <property type="entry name" value="ANL_N_sf"/>
</dbReference>
<sequence>MPATVIEQIADRAKEAPGALALDCRGTRVSYGELVARVDALAATLEVAPGGRVAVCAPRGIDALIGILAVLRAGGAFVPIDVTLPAARIAHQVEDSGAVAVLAATGRAPVAGVPVLPLEAAASAGPLPAFPGPGDLAYVLYTSGSTGKPKGVEVEHAGLTNYVGWAARTLPRAAAGSVLHSPLSFDFSYTSLFVPLVRGESITLLPEGAGPDELLSAMERPHGFVRLTPTHLRLLLPEAAGRRLRGAAYVIGGEALPPDLLRSWAVVAPDALLYNHYGPTEGVVGRCVFAIDAARARCWPDTPVPIGTPIDGTEIRLLDAAGASVPDGATGEIWLGGTGIARGYLGRPDLTAERFTDGGYRTGDAGRRLPSGDFVFAGRLDDQVKIRGYRVEPAEVEIALAGHPAVAQAVVTAETDPAGDVRLVATVVPAGPPPPAAELRAYLAGTLPPYCVPAVLRTATALPVNRRGKLDRRALAVPAFEGTPGDRLAGIWRFLLELDEVTEDDNFFDLGGTSLLAVRVAELAAGAGIPLTPTAVLRHQTLGALTALVSRRASAPPTAQGRLDSDGV</sequence>
<dbReference type="STRING" id="218821.SAMN05421837_102635"/>
<dbReference type="NCBIfam" id="TIGR01733">
    <property type="entry name" value="AA-adenyl-dom"/>
    <property type="match status" value="1"/>
</dbReference>
<dbReference type="InterPro" id="IPR025110">
    <property type="entry name" value="AMP-bd_C"/>
</dbReference>
<dbReference type="PANTHER" id="PTHR45527">
    <property type="entry name" value="NONRIBOSOMAL PEPTIDE SYNTHETASE"/>
    <property type="match status" value="1"/>
</dbReference>
<dbReference type="Pfam" id="PF13193">
    <property type="entry name" value="AMP-binding_C"/>
    <property type="match status" value="1"/>
</dbReference>
<dbReference type="GO" id="GO:0005737">
    <property type="term" value="C:cytoplasm"/>
    <property type="evidence" value="ECO:0007669"/>
    <property type="project" value="TreeGrafter"/>
</dbReference>
<evidence type="ECO:0000256" key="1">
    <source>
        <dbReference type="ARBA" id="ARBA00022450"/>
    </source>
</evidence>
<dbReference type="Gene3D" id="3.40.50.12780">
    <property type="entry name" value="N-terminal domain of ligase-like"/>
    <property type="match status" value="1"/>
</dbReference>
<accession>A0A1H5QGD6</accession>
<dbReference type="SMART" id="SM00823">
    <property type="entry name" value="PKS_PP"/>
    <property type="match status" value="1"/>
</dbReference>
<dbReference type="PRINTS" id="PR00154">
    <property type="entry name" value="AMPBINDING"/>
</dbReference>
<dbReference type="EMBL" id="FNUJ01000002">
    <property type="protein sequence ID" value="SEF24267.1"/>
    <property type="molecule type" value="Genomic_DNA"/>
</dbReference>
<dbReference type="SUPFAM" id="SSF47336">
    <property type="entry name" value="ACP-like"/>
    <property type="match status" value="1"/>
</dbReference>
<proteinExistence type="predicted"/>
<reference evidence="5" key="1">
    <citation type="submission" date="2016-10" db="EMBL/GenBank/DDBJ databases">
        <authorList>
            <person name="Varghese N."/>
            <person name="Submissions S."/>
        </authorList>
    </citation>
    <scope>NUCLEOTIDE SEQUENCE [LARGE SCALE GENOMIC DNA]</scope>
    <source>
        <strain evidence="5">DSM 44654</strain>
    </source>
</reference>
<organism evidence="4 5">
    <name type="scientific">Amycolatopsis pretoriensis</name>
    <dbReference type="NCBI Taxonomy" id="218821"/>
    <lineage>
        <taxon>Bacteria</taxon>
        <taxon>Bacillati</taxon>
        <taxon>Actinomycetota</taxon>
        <taxon>Actinomycetes</taxon>
        <taxon>Pseudonocardiales</taxon>
        <taxon>Pseudonocardiaceae</taxon>
        <taxon>Amycolatopsis</taxon>
    </lineage>
</organism>
<dbReference type="Pfam" id="PF00501">
    <property type="entry name" value="AMP-binding"/>
    <property type="match status" value="1"/>
</dbReference>
<evidence type="ECO:0000313" key="5">
    <source>
        <dbReference type="Proteomes" id="UP000198878"/>
    </source>
</evidence>
<dbReference type="PROSITE" id="PS00455">
    <property type="entry name" value="AMP_BINDING"/>
    <property type="match status" value="1"/>
</dbReference>
<protein>
    <submittedName>
        <fullName evidence="4">Amino acid adenylation domain-containing protein</fullName>
    </submittedName>
</protein>